<keyword evidence="2 10" id="KW-0723">Serine/threonine-protein kinase</keyword>
<dbReference type="Pfam" id="PF12202">
    <property type="entry name" value="OSR1_C"/>
    <property type="match status" value="1"/>
</dbReference>
<comment type="catalytic activity">
    <reaction evidence="7">
        <text>L-threonyl-[protein] + ATP = O-phospho-L-threonyl-[protein] + ADP + H(+)</text>
        <dbReference type="Rhea" id="RHEA:46608"/>
        <dbReference type="Rhea" id="RHEA-COMP:11060"/>
        <dbReference type="Rhea" id="RHEA-COMP:11605"/>
        <dbReference type="ChEBI" id="CHEBI:15378"/>
        <dbReference type="ChEBI" id="CHEBI:30013"/>
        <dbReference type="ChEBI" id="CHEBI:30616"/>
        <dbReference type="ChEBI" id="CHEBI:61977"/>
        <dbReference type="ChEBI" id="CHEBI:456216"/>
        <dbReference type="EC" id="2.7.11.1"/>
    </reaction>
</comment>
<evidence type="ECO:0000256" key="5">
    <source>
        <dbReference type="ARBA" id="ARBA00022777"/>
    </source>
</evidence>
<dbReference type="Pfam" id="PF00069">
    <property type="entry name" value="Pkinase"/>
    <property type="match status" value="1"/>
</dbReference>
<dbReference type="GO" id="GO:0106310">
    <property type="term" value="F:protein serine kinase activity"/>
    <property type="evidence" value="ECO:0007669"/>
    <property type="project" value="RHEA"/>
</dbReference>
<dbReference type="InterPro" id="IPR000719">
    <property type="entry name" value="Prot_kinase_dom"/>
</dbReference>
<dbReference type="PROSITE" id="PS50011">
    <property type="entry name" value="PROTEIN_KINASE_DOM"/>
    <property type="match status" value="1"/>
</dbReference>
<name>A0A2G9G422_9LAMI</name>
<dbReference type="InterPro" id="IPR011009">
    <property type="entry name" value="Kinase-like_dom_sf"/>
</dbReference>
<keyword evidence="4" id="KW-0547">Nucleotide-binding</keyword>
<feature type="domain" description="Protein kinase" evidence="9">
    <location>
        <begin position="1"/>
        <end position="104"/>
    </location>
</feature>
<dbReference type="STRING" id="429701.A0A2G9G422"/>
<keyword evidence="6" id="KW-0067">ATP-binding</keyword>
<evidence type="ECO:0000256" key="2">
    <source>
        <dbReference type="ARBA" id="ARBA00022527"/>
    </source>
</evidence>
<organism evidence="10 11">
    <name type="scientific">Handroanthus impetiginosus</name>
    <dbReference type="NCBI Taxonomy" id="429701"/>
    <lineage>
        <taxon>Eukaryota</taxon>
        <taxon>Viridiplantae</taxon>
        <taxon>Streptophyta</taxon>
        <taxon>Embryophyta</taxon>
        <taxon>Tracheophyta</taxon>
        <taxon>Spermatophyta</taxon>
        <taxon>Magnoliopsida</taxon>
        <taxon>eudicotyledons</taxon>
        <taxon>Gunneridae</taxon>
        <taxon>Pentapetalae</taxon>
        <taxon>asterids</taxon>
        <taxon>lamiids</taxon>
        <taxon>Lamiales</taxon>
        <taxon>Bignoniaceae</taxon>
        <taxon>Crescentiina</taxon>
        <taxon>Tabebuia alliance</taxon>
        <taxon>Handroanthus</taxon>
    </lineage>
</organism>
<evidence type="ECO:0000256" key="4">
    <source>
        <dbReference type="ARBA" id="ARBA00022741"/>
    </source>
</evidence>
<accession>A0A2G9G422</accession>
<dbReference type="EMBL" id="NKXS01007190">
    <property type="protein sequence ID" value="PIN00066.1"/>
    <property type="molecule type" value="Genomic_DNA"/>
</dbReference>
<dbReference type="GO" id="GO:0005524">
    <property type="term" value="F:ATP binding"/>
    <property type="evidence" value="ECO:0007669"/>
    <property type="project" value="UniProtKB-KW"/>
</dbReference>
<evidence type="ECO:0000256" key="3">
    <source>
        <dbReference type="ARBA" id="ARBA00022679"/>
    </source>
</evidence>
<sequence length="420" mass="47253">MQQPIAKSVIGTPEFMAPELYDEEYNELVDIYSFGMCMLEMFTCEYPYSECKNQAQIYKKVTSGIKPAAFEKVKDPEVKRFIEMCLLPASQRLSAAELLKVPFLLSEYPKDYACDPLQLTAITPKSMNSLESDSPFMDLDPSSKMLSSSTCAESMMEICTSGPEVHGYNERNQFSLKGEKYDDDDSISITMRIAHYSGSVRNIHFKFYLNTDTALSIASEMVETLELWEDDVAVIAELIDNLIPQLVPCWRKSPGSLSGGAKRSVEGSTTVHNENLIPYCGKEDTDQVDVYSELKGVKKNKNNGAAASSERDDAMRKKDCHHGEKHRISNWQQSLMSESVKNSGTSYAGSWITASSDMSLSISSPSLTEKDNNEICDDLKLELDAIDLHYKQRCRELEKMREAAIENAKKKWIVKQISLL</sequence>
<evidence type="ECO:0000256" key="1">
    <source>
        <dbReference type="ARBA" id="ARBA00012513"/>
    </source>
</evidence>
<dbReference type="Gene3D" id="3.10.20.90">
    <property type="entry name" value="Phosphatidylinositol 3-kinase Catalytic Subunit, Chain A, domain 1"/>
    <property type="match status" value="1"/>
</dbReference>
<keyword evidence="11" id="KW-1185">Reference proteome</keyword>
<reference evidence="11" key="1">
    <citation type="journal article" date="2018" name="Gigascience">
        <title>Genome assembly of the Pink Ipe (Handroanthus impetiginosus, Bignoniaceae), a highly valued, ecologically keystone Neotropical timber forest tree.</title>
        <authorList>
            <person name="Silva-Junior O.B."/>
            <person name="Grattapaglia D."/>
            <person name="Novaes E."/>
            <person name="Collevatti R.G."/>
        </authorList>
    </citation>
    <scope>NUCLEOTIDE SEQUENCE [LARGE SCALE GENOMIC DNA]</scope>
    <source>
        <strain evidence="11">cv. UFG-1</strain>
    </source>
</reference>
<protein>
    <recommendedName>
        <fullName evidence="1">non-specific serine/threonine protein kinase</fullName>
        <ecNumber evidence="1">2.7.11.1</ecNumber>
    </recommendedName>
</protein>
<dbReference type="Gene3D" id="1.10.510.10">
    <property type="entry name" value="Transferase(Phosphotransferase) domain 1"/>
    <property type="match status" value="1"/>
</dbReference>
<dbReference type="OrthoDB" id="4062651at2759"/>
<keyword evidence="3 10" id="KW-0808">Transferase</keyword>
<dbReference type="Proteomes" id="UP000231279">
    <property type="component" value="Unassembled WGS sequence"/>
</dbReference>
<evidence type="ECO:0000313" key="11">
    <source>
        <dbReference type="Proteomes" id="UP000231279"/>
    </source>
</evidence>
<evidence type="ECO:0000313" key="10">
    <source>
        <dbReference type="EMBL" id="PIN00066.1"/>
    </source>
</evidence>
<evidence type="ECO:0000256" key="7">
    <source>
        <dbReference type="ARBA" id="ARBA00047899"/>
    </source>
</evidence>
<dbReference type="SUPFAM" id="SSF56112">
    <property type="entry name" value="Protein kinase-like (PK-like)"/>
    <property type="match status" value="1"/>
</dbReference>
<dbReference type="EC" id="2.7.11.1" evidence="1"/>
<dbReference type="GO" id="GO:0004674">
    <property type="term" value="F:protein serine/threonine kinase activity"/>
    <property type="evidence" value="ECO:0007669"/>
    <property type="project" value="UniProtKB-KW"/>
</dbReference>
<evidence type="ECO:0000256" key="8">
    <source>
        <dbReference type="ARBA" id="ARBA00048679"/>
    </source>
</evidence>
<dbReference type="InterPro" id="IPR050588">
    <property type="entry name" value="WNK_Ser-Thr_kinase"/>
</dbReference>
<comment type="catalytic activity">
    <reaction evidence="8">
        <text>L-seryl-[protein] + ATP = O-phospho-L-seryl-[protein] + ADP + H(+)</text>
        <dbReference type="Rhea" id="RHEA:17989"/>
        <dbReference type="Rhea" id="RHEA-COMP:9863"/>
        <dbReference type="Rhea" id="RHEA-COMP:11604"/>
        <dbReference type="ChEBI" id="CHEBI:15378"/>
        <dbReference type="ChEBI" id="CHEBI:29999"/>
        <dbReference type="ChEBI" id="CHEBI:30616"/>
        <dbReference type="ChEBI" id="CHEBI:83421"/>
        <dbReference type="ChEBI" id="CHEBI:456216"/>
        <dbReference type="EC" id="2.7.11.1"/>
    </reaction>
</comment>
<evidence type="ECO:0000259" key="9">
    <source>
        <dbReference type="PROSITE" id="PS50011"/>
    </source>
</evidence>
<proteinExistence type="predicted"/>
<dbReference type="PANTHER" id="PTHR13902">
    <property type="entry name" value="SERINE/THREONINE-PROTEIN KINASE WNK WITH NO LYSINE -RELATED"/>
    <property type="match status" value="1"/>
</dbReference>
<gene>
    <name evidence="10" type="ORF">CDL12_27427</name>
</gene>
<dbReference type="InterPro" id="IPR024678">
    <property type="entry name" value="Kinase_OSR1/WNK_CCT"/>
</dbReference>
<comment type="caution">
    <text evidence="10">The sequence shown here is derived from an EMBL/GenBank/DDBJ whole genome shotgun (WGS) entry which is preliminary data.</text>
</comment>
<evidence type="ECO:0000256" key="6">
    <source>
        <dbReference type="ARBA" id="ARBA00022840"/>
    </source>
</evidence>
<keyword evidence="5 10" id="KW-0418">Kinase</keyword>
<dbReference type="AlphaFoldDB" id="A0A2G9G422"/>